<sequence>MISLSTPLSLYAIPLMWIITYYPAFAKSALITKAAGYNNVQPRDNATRLEKKGVPPEVLARLQRIEGAHINGLESLPFFGLAVLAGNYSGMDIASLNIASGLYLFWRILYNYIYFNQSSQKTAGLRLASQFNLSIRIPL</sequence>
<dbReference type="EMBL" id="NHYD01002305">
    <property type="protein sequence ID" value="PPQ87342.1"/>
    <property type="molecule type" value="Genomic_DNA"/>
</dbReference>
<evidence type="ECO:0000256" key="1">
    <source>
        <dbReference type="ARBA" id="ARBA00004370"/>
    </source>
</evidence>
<evidence type="ECO:0000256" key="4">
    <source>
        <dbReference type="ARBA" id="ARBA00023136"/>
    </source>
</evidence>
<evidence type="ECO:0000313" key="7">
    <source>
        <dbReference type="Proteomes" id="UP000283269"/>
    </source>
</evidence>
<dbReference type="OrthoDB" id="2122304at2759"/>
<dbReference type="Pfam" id="PF01124">
    <property type="entry name" value="MAPEG"/>
    <property type="match status" value="1"/>
</dbReference>
<dbReference type="PANTHER" id="PTHR35371:SF1">
    <property type="entry name" value="BLR7753 PROTEIN"/>
    <property type="match status" value="1"/>
</dbReference>
<evidence type="ECO:0000256" key="5">
    <source>
        <dbReference type="SAM" id="Phobius"/>
    </source>
</evidence>
<protein>
    <recommendedName>
        <fullName evidence="8">MAPEG family protein</fullName>
    </recommendedName>
</protein>
<comment type="subcellular location">
    <subcellularLocation>
        <location evidence="1">Membrane</location>
    </subcellularLocation>
</comment>
<dbReference type="AlphaFoldDB" id="A0A409X9A0"/>
<name>A0A409X9A0_PSICY</name>
<accession>A0A409X9A0</accession>
<evidence type="ECO:0008006" key="8">
    <source>
        <dbReference type="Google" id="ProtNLM"/>
    </source>
</evidence>
<dbReference type="InterPro" id="IPR023352">
    <property type="entry name" value="MAPEG-like_dom_sf"/>
</dbReference>
<gene>
    <name evidence="6" type="ORF">CVT25_002092</name>
</gene>
<keyword evidence="7" id="KW-1185">Reference proteome</keyword>
<organism evidence="6 7">
    <name type="scientific">Psilocybe cyanescens</name>
    <dbReference type="NCBI Taxonomy" id="93625"/>
    <lineage>
        <taxon>Eukaryota</taxon>
        <taxon>Fungi</taxon>
        <taxon>Dikarya</taxon>
        <taxon>Basidiomycota</taxon>
        <taxon>Agaricomycotina</taxon>
        <taxon>Agaricomycetes</taxon>
        <taxon>Agaricomycetidae</taxon>
        <taxon>Agaricales</taxon>
        <taxon>Agaricineae</taxon>
        <taxon>Strophariaceae</taxon>
        <taxon>Psilocybe</taxon>
    </lineage>
</organism>
<keyword evidence="2 5" id="KW-0812">Transmembrane</keyword>
<dbReference type="PANTHER" id="PTHR35371">
    <property type="entry name" value="INNER MEMBRANE PROTEIN"/>
    <property type="match status" value="1"/>
</dbReference>
<feature type="transmembrane region" description="Helical" evidence="5">
    <location>
        <begin position="6"/>
        <end position="24"/>
    </location>
</feature>
<evidence type="ECO:0000313" key="6">
    <source>
        <dbReference type="EMBL" id="PPQ87342.1"/>
    </source>
</evidence>
<keyword evidence="4 5" id="KW-0472">Membrane</keyword>
<dbReference type="GO" id="GO:0016020">
    <property type="term" value="C:membrane"/>
    <property type="evidence" value="ECO:0007669"/>
    <property type="project" value="UniProtKB-SubCell"/>
</dbReference>
<comment type="caution">
    <text evidence="6">The sequence shown here is derived from an EMBL/GenBank/DDBJ whole genome shotgun (WGS) entry which is preliminary data.</text>
</comment>
<proteinExistence type="predicted"/>
<dbReference type="InParanoid" id="A0A409X9A0"/>
<reference evidence="6 7" key="1">
    <citation type="journal article" date="2018" name="Evol. Lett.">
        <title>Horizontal gene cluster transfer increased hallucinogenic mushroom diversity.</title>
        <authorList>
            <person name="Reynolds H.T."/>
            <person name="Vijayakumar V."/>
            <person name="Gluck-Thaler E."/>
            <person name="Korotkin H.B."/>
            <person name="Matheny P.B."/>
            <person name="Slot J.C."/>
        </authorList>
    </citation>
    <scope>NUCLEOTIDE SEQUENCE [LARGE SCALE GENOMIC DNA]</scope>
    <source>
        <strain evidence="6 7">2631</strain>
    </source>
</reference>
<dbReference type="InterPro" id="IPR001129">
    <property type="entry name" value="Membr-assoc_MAPEG"/>
</dbReference>
<keyword evidence="3 5" id="KW-1133">Transmembrane helix</keyword>
<dbReference type="Gene3D" id="1.20.120.550">
    <property type="entry name" value="Membrane associated eicosanoid/glutathione metabolism-like domain"/>
    <property type="match status" value="1"/>
</dbReference>
<dbReference type="Proteomes" id="UP000283269">
    <property type="component" value="Unassembled WGS sequence"/>
</dbReference>
<evidence type="ECO:0000256" key="2">
    <source>
        <dbReference type="ARBA" id="ARBA00022692"/>
    </source>
</evidence>
<dbReference type="SUPFAM" id="SSF161084">
    <property type="entry name" value="MAPEG domain-like"/>
    <property type="match status" value="1"/>
</dbReference>
<evidence type="ECO:0000256" key="3">
    <source>
        <dbReference type="ARBA" id="ARBA00022989"/>
    </source>
</evidence>